<comment type="caution">
    <text evidence="5">The sequence shown here is derived from an EMBL/GenBank/DDBJ whole genome shotgun (WGS) entry which is preliminary data.</text>
</comment>
<organism evidence="5 6">
    <name type="scientific">Marivirga aurantiaca</name>
    <dbReference type="NCBI Taxonomy" id="2802615"/>
    <lineage>
        <taxon>Bacteria</taxon>
        <taxon>Pseudomonadati</taxon>
        <taxon>Bacteroidota</taxon>
        <taxon>Cytophagia</taxon>
        <taxon>Cytophagales</taxon>
        <taxon>Marivirgaceae</taxon>
        <taxon>Marivirga</taxon>
    </lineage>
</organism>
<name>A0A935CA87_9BACT</name>
<dbReference type="Gene3D" id="2.60.120.260">
    <property type="entry name" value="Galactose-binding domain-like"/>
    <property type="match status" value="2"/>
</dbReference>
<dbReference type="InterPro" id="IPR008979">
    <property type="entry name" value="Galactose-bd-like_sf"/>
</dbReference>
<dbReference type="AlphaFoldDB" id="A0A935CA87"/>
<evidence type="ECO:0000256" key="3">
    <source>
        <dbReference type="SAM" id="SignalP"/>
    </source>
</evidence>
<feature type="chain" id="PRO_5036698749" evidence="3">
    <location>
        <begin position="24"/>
        <end position="372"/>
    </location>
</feature>
<dbReference type="GO" id="GO:0004553">
    <property type="term" value="F:hydrolase activity, hydrolyzing O-glycosyl compounds"/>
    <property type="evidence" value="ECO:0007669"/>
    <property type="project" value="UniProtKB-ARBA"/>
</dbReference>
<dbReference type="PANTHER" id="PTHR42732">
    <property type="entry name" value="BETA-GALACTOSIDASE"/>
    <property type="match status" value="1"/>
</dbReference>
<evidence type="ECO:0000313" key="5">
    <source>
        <dbReference type="EMBL" id="MBK6266621.1"/>
    </source>
</evidence>
<feature type="domain" description="Beta-galactosidase jelly roll" evidence="4">
    <location>
        <begin position="258"/>
        <end position="345"/>
    </location>
</feature>
<keyword evidence="3" id="KW-0732">Signal</keyword>
<keyword evidence="6" id="KW-1185">Reference proteome</keyword>
<feature type="domain" description="Beta-galactosidase jelly roll" evidence="4">
    <location>
        <begin position="80"/>
        <end position="195"/>
    </location>
</feature>
<dbReference type="SUPFAM" id="SSF49785">
    <property type="entry name" value="Galactose-binding domain-like"/>
    <property type="match status" value="2"/>
</dbReference>
<keyword evidence="2" id="KW-0326">Glycosidase</keyword>
<protein>
    <submittedName>
        <fullName evidence="5">Beta galactosidase jelly roll domain-containing protein</fullName>
    </submittedName>
</protein>
<evidence type="ECO:0000259" key="4">
    <source>
        <dbReference type="Pfam" id="PF13364"/>
    </source>
</evidence>
<dbReference type="EMBL" id="JAEQBW010000009">
    <property type="protein sequence ID" value="MBK6266621.1"/>
    <property type="molecule type" value="Genomic_DNA"/>
</dbReference>
<dbReference type="RefSeq" id="WP_201432305.1">
    <property type="nucleotide sequence ID" value="NZ_JAEQBW010000009.1"/>
</dbReference>
<dbReference type="Proteomes" id="UP000611723">
    <property type="component" value="Unassembled WGS sequence"/>
</dbReference>
<dbReference type="InterPro" id="IPR051913">
    <property type="entry name" value="GH2_Domain-Containing"/>
</dbReference>
<gene>
    <name evidence="5" type="ORF">JKA74_16365</name>
</gene>
<dbReference type="PANTHER" id="PTHR42732:SF1">
    <property type="entry name" value="BETA-MANNOSIDASE"/>
    <property type="match status" value="1"/>
</dbReference>
<accession>A0A935CA87</accession>
<evidence type="ECO:0000256" key="2">
    <source>
        <dbReference type="ARBA" id="ARBA00023295"/>
    </source>
</evidence>
<reference evidence="5" key="1">
    <citation type="submission" date="2021-01" db="EMBL/GenBank/DDBJ databases">
        <title>Marivirga aurantiaca sp. nov., isolated from intertidal surface sediments.</title>
        <authorList>
            <person name="Zhang M."/>
        </authorList>
    </citation>
    <scope>NUCLEOTIDE SEQUENCE</scope>
    <source>
        <strain evidence="5">S37H4</strain>
    </source>
</reference>
<dbReference type="InterPro" id="IPR025300">
    <property type="entry name" value="BetaGal_jelly_roll_dom"/>
</dbReference>
<dbReference type="Pfam" id="PF13364">
    <property type="entry name" value="BetaGal_ABD2"/>
    <property type="match status" value="2"/>
</dbReference>
<evidence type="ECO:0000313" key="6">
    <source>
        <dbReference type="Proteomes" id="UP000611723"/>
    </source>
</evidence>
<proteinExistence type="predicted"/>
<evidence type="ECO:0000256" key="1">
    <source>
        <dbReference type="ARBA" id="ARBA00022801"/>
    </source>
</evidence>
<keyword evidence="1" id="KW-0378">Hydrolase</keyword>
<sequence length="372" mass="42940">MSNYKKTIFIFLLASLHCLVAGAQVKGDSKTEDNSIMSWIWELMMEEKKWDHPHYVNENVYQDVDLKRSIAGQWKFSIGDNLKWKSANYNDSNWEHILVPADWENEGFHGYDGYAWYRLHFDGRLLNPKDVNFLILGFIDDVDETYINGTLIGKSGQFPPRFRTAYNSNRKYYIPTSTINFGGDNVLAVRVYDDGANGGIVRGEMGFYTAKTHKGLLQHLYGVWKFNTQNEPNFYSEKIDDSCWEDILAPAYWDNHGYRAYDGIAWYRKNFQLDFKPDQNKRYYLILGKIDDFDETYLNGVKIGETIDGRAVGESRSYIKTRIYKIPQNLLRPTGNNIVAVKVTDIGIEGGIYKGPLGIVEEADLTNILRDN</sequence>
<feature type="signal peptide" evidence="3">
    <location>
        <begin position="1"/>
        <end position="23"/>
    </location>
</feature>